<feature type="transmembrane region" description="Helical" evidence="12">
    <location>
        <begin position="231"/>
        <end position="250"/>
    </location>
</feature>
<evidence type="ECO:0000256" key="3">
    <source>
        <dbReference type="ARBA" id="ARBA00022448"/>
    </source>
</evidence>
<evidence type="ECO:0000256" key="10">
    <source>
        <dbReference type="PROSITE-ProRule" id="PRU00282"/>
    </source>
</evidence>
<dbReference type="STRING" id="13616.ENSMODP00000037355"/>
<proteinExistence type="inferred from homology"/>
<dbReference type="SUPFAM" id="SSF103506">
    <property type="entry name" value="Mitochondrial carrier"/>
    <property type="match status" value="1"/>
</dbReference>
<dbReference type="GeneID" id="100019221"/>
<dbReference type="GeneTree" id="ENSGT00940000164838"/>
<dbReference type="Ensembl" id="ENSMODT00000038953.2">
    <property type="protein sequence ID" value="ENSMODP00000037355.2"/>
    <property type="gene ID" value="ENSMODG00000025202.2"/>
</dbReference>
<dbReference type="Bgee" id="ENSMODG00000025202">
    <property type="expression patterns" value="Expressed in uterus and 21 other cell types or tissues"/>
</dbReference>
<dbReference type="InterPro" id="IPR018108">
    <property type="entry name" value="MCP_transmembrane"/>
</dbReference>
<keyword evidence="4 10" id="KW-0812">Transmembrane</keyword>
<dbReference type="CTD" id="92014"/>
<dbReference type="Pfam" id="PF00153">
    <property type="entry name" value="Mito_carr"/>
    <property type="match status" value="3"/>
</dbReference>
<dbReference type="OrthoDB" id="2139348at2759"/>
<protein>
    <submittedName>
        <fullName evidence="13">Solute carrier family 25 member 51</fullName>
    </submittedName>
</protein>
<reference evidence="13" key="3">
    <citation type="submission" date="2025-09" db="UniProtKB">
        <authorList>
            <consortium name="Ensembl"/>
        </authorList>
    </citation>
    <scope>IDENTIFICATION</scope>
</reference>
<dbReference type="GO" id="GO:0005739">
    <property type="term" value="C:mitochondrion"/>
    <property type="evidence" value="ECO:0000318"/>
    <property type="project" value="GO_Central"/>
</dbReference>
<evidence type="ECO:0000256" key="11">
    <source>
        <dbReference type="RuleBase" id="RU000488"/>
    </source>
</evidence>
<feature type="repeat" description="Solcar" evidence="10">
    <location>
        <begin position="272"/>
        <end position="355"/>
    </location>
</feature>
<feature type="repeat" description="Solcar" evidence="10">
    <location>
        <begin position="175"/>
        <end position="259"/>
    </location>
</feature>
<comment type="similarity">
    <text evidence="2 11">Belongs to the mitochondrial carrier (TC 2.A.29) family.</text>
</comment>
<accession>F7BG29</accession>
<reference evidence="13" key="2">
    <citation type="submission" date="2025-08" db="UniProtKB">
        <authorList>
            <consortium name="Ensembl"/>
        </authorList>
    </citation>
    <scope>IDENTIFICATION</scope>
</reference>
<evidence type="ECO:0000256" key="7">
    <source>
        <dbReference type="ARBA" id="ARBA00022989"/>
    </source>
</evidence>
<dbReference type="PANTHER" id="PTHR46131">
    <property type="entry name" value="SD08549P"/>
    <property type="match status" value="1"/>
</dbReference>
<organism evidence="13 14">
    <name type="scientific">Monodelphis domestica</name>
    <name type="common">Gray short-tailed opossum</name>
    <dbReference type="NCBI Taxonomy" id="13616"/>
    <lineage>
        <taxon>Eukaryota</taxon>
        <taxon>Metazoa</taxon>
        <taxon>Chordata</taxon>
        <taxon>Craniata</taxon>
        <taxon>Vertebrata</taxon>
        <taxon>Euteleostomi</taxon>
        <taxon>Mammalia</taxon>
        <taxon>Metatheria</taxon>
        <taxon>Didelphimorphia</taxon>
        <taxon>Didelphidae</taxon>
        <taxon>Monodelphis</taxon>
    </lineage>
</organism>
<evidence type="ECO:0000256" key="4">
    <source>
        <dbReference type="ARBA" id="ARBA00022692"/>
    </source>
</evidence>
<feature type="transmembrane region" description="Helical" evidence="12">
    <location>
        <begin position="6"/>
        <end position="26"/>
    </location>
</feature>
<sequence length="356" mass="40336">MITSIAVPPVILLWLMLLLLLLLRLLTLRSRKTMVAAEVKCLAQGKNSHMKKKDLLHCVMDSEAHEKRRKNLSPSSNQDTSHNVNVNEFKHYLCGCCAAFNNIAVTFPIQKVLFRQQLYGLRTRDAILQLKKDGLRNLYRGILPPLMQKTTTLALMFGLYEDFSCILSRHVISSPEIVTRSVAAVLAGTTEALLTPLERVQTLLQDQKNNDKFTNTLHAFKALKSYGIAEYYRGLIPILFRNGLSNVLFFGLRGPIKEYLPEAKSHSAHLVDDFICGGVLGAMLGFIFFPLNVVKTRMQSQIGGEFQSFSQVFGKIWVERNGKLTHLFRGAHLNYHRSLLSWGIINATYEFLLRLL</sequence>
<dbReference type="Gene3D" id="1.50.40.10">
    <property type="entry name" value="Mitochondrial carrier domain"/>
    <property type="match status" value="1"/>
</dbReference>
<comment type="subcellular location">
    <subcellularLocation>
        <location evidence="1">Mitochondrion inner membrane</location>
        <topology evidence="1">Multi-pass membrane protein</topology>
    </subcellularLocation>
</comment>
<dbReference type="Proteomes" id="UP000002280">
    <property type="component" value="Chromosome 6"/>
</dbReference>
<name>F7BG29_MONDO</name>
<feature type="repeat" description="Solcar" evidence="10">
    <location>
        <begin position="86"/>
        <end position="166"/>
    </location>
</feature>
<evidence type="ECO:0000256" key="12">
    <source>
        <dbReference type="SAM" id="Phobius"/>
    </source>
</evidence>
<dbReference type="KEGG" id="mdo:100019221"/>
<keyword evidence="14" id="KW-1185">Reference proteome</keyword>
<evidence type="ECO:0000256" key="2">
    <source>
        <dbReference type="ARBA" id="ARBA00006375"/>
    </source>
</evidence>
<keyword evidence="5" id="KW-0677">Repeat</keyword>
<gene>
    <name evidence="13" type="primary">SLC25A51</name>
</gene>
<dbReference type="AlphaFoldDB" id="F7BG29"/>
<dbReference type="GO" id="GO:1990549">
    <property type="term" value="P:mitochondrial NAD transmembrane transport"/>
    <property type="evidence" value="ECO:0000318"/>
    <property type="project" value="GO_Central"/>
</dbReference>
<dbReference type="PROSITE" id="PS50920">
    <property type="entry name" value="SOLCAR"/>
    <property type="match status" value="3"/>
</dbReference>
<dbReference type="PANTHER" id="PTHR46131:SF2">
    <property type="entry name" value="MITOCHONDRIAL NICOTINAMIDE ADENINE DINUCLEOTIDE TRANSPORTER SLC25A51-RELATED"/>
    <property type="match status" value="1"/>
</dbReference>
<dbReference type="GO" id="GO:0051724">
    <property type="term" value="F:NAD transmembrane transporter activity"/>
    <property type="evidence" value="ECO:0000318"/>
    <property type="project" value="GO_Central"/>
</dbReference>
<dbReference type="InParanoid" id="F7BG29"/>
<dbReference type="RefSeq" id="XP_007498083.1">
    <property type="nucleotide sequence ID" value="XM_007498021.3"/>
</dbReference>
<dbReference type="InterPro" id="IPR023395">
    <property type="entry name" value="MCP_dom_sf"/>
</dbReference>
<keyword evidence="3 11" id="KW-0813">Transport</keyword>
<dbReference type="FunCoup" id="F7BG29">
    <property type="interactions" value="1524"/>
</dbReference>
<evidence type="ECO:0000256" key="6">
    <source>
        <dbReference type="ARBA" id="ARBA00022792"/>
    </source>
</evidence>
<evidence type="ECO:0000256" key="5">
    <source>
        <dbReference type="ARBA" id="ARBA00022737"/>
    </source>
</evidence>
<evidence type="ECO:0000256" key="8">
    <source>
        <dbReference type="ARBA" id="ARBA00023128"/>
    </source>
</evidence>
<dbReference type="OMA" id="GCAFNTG"/>
<evidence type="ECO:0000313" key="14">
    <source>
        <dbReference type="Proteomes" id="UP000002280"/>
    </source>
</evidence>
<dbReference type="HOGENOM" id="CLU_061821_0_0_1"/>
<feature type="transmembrane region" description="Helical" evidence="12">
    <location>
        <begin position="270"/>
        <end position="291"/>
    </location>
</feature>
<dbReference type="GO" id="GO:0005743">
    <property type="term" value="C:mitochondrial inner membrane"/>
    <property type="evidence" value="ECO:0007669"/>
    <property type="project" value="UniProtKB-SubCell"/>
</dbReference>
<evidence type="ECO:0000313" key="13">
    <source>
        <dbReference type="Ensembl" id="ENSMODP00000037355.2"/>
    </source>
</evidence>
<keyword evidence="6" id="KW-0999">Mitochondrion inner membrane</keyword>
<dbReference type="InterPro" id="IPR052465">
    <property type="entry name" value="Mito_NAD+_Carrier"/>
</dbReference>
<evidence type="ECO:0000256" key="9">
    <source>
        <dbReference type="ARBA" id="ARBA00023136"/>
    </source>
</evidence>
<evidence type="ECO:0000256" key="1">
    <source>
        <dbReference type="ARBA" id="ARBA00004448"/>
    </source>
</evidence>
<reference evidence="13 14" key="1">
    <citation type="journal article" date="2007" name="Nature">
        <title>Genome of the marsupial Monodelphis domestica reveals innovation in non-coding sequences.</title>
        <authorList>
            <person name="Mikkelsen T.S."/>
            <person name="Wakefield M.J."/>
            <person name="Aken B."/>
            <person name="Amemiya C.T."/>
            <person name="Chang J.L."/>
            <person name="Duke S."/>
            <person name="Garber M."/>
            <person name="Gentles A.J."/>
            <person name="Goodstadt L."/>
            <person name="Heger A."/>
            <person name="Jurka J."/>
            <person name="Kamal M."/>
            <person name="Mauceli E."/>
            <person name="Searle S.M."/>
            <person name="Sharpe T."/>
            <person name="Baker M.L."/>
            <person name="Batzer M.A."/>
            <person name="Benos P.V."/>
            <person name="Belov K."/>
            <person name="Clamp M."/>
            <person name="Cook A."/>
            <person name="Cuff J."/>
            <person name="Das R."/>
            <person name="Davidow L."/>
            <person name="Deakin J.E."/>
            <person name="Fazzari M.J."/>
            <person name="Glass J.L."/>
            <person name="Grabherr M."/>
            <person name="Greally J.M."/>
            <person name="Gu W."/>
            <person name="Hore T.A."/>
            <person name="Huttley G.A."/>
            <person name="Kleber M."/>
            <person name="Jirtle R.L."/>
            <person name="Koina E."/>
            <person name="Lee J.T."/>
            <person name="Mahony S."/>
            <person name="Marra M.A."/>
            <person name="Miller R.D."/>
            <person name="Nicholls R.D."/>
            <person name="Oda M."/>
            <person name="Papenfuss A.T."/>
            <person name="Parra Z.E."/>
            <person name="Pollock D.D."/>
            <person name="Ray D.A."/>
            <person name="Schein J.E."/>
            <person name="Speed T.P."/>
            <person name="Thompson K."/>
            <person name="VandeBerg J.L."/>
            <person name="Wade C.M."/>
            <person name="Walker J.A."/>
            <person name="Waters P.D."/>
            <person name="Webber C."/>
            <person name="Weidman J.R."/>
            <person name="Xie X."/>
            <person name="Zody M.C."/>
            <person name="Baldwin J."/>
            <person name="Abdouelleil A."/>
            <person name="Abdulkadir J."/>
            <person name="Abebe A."/>
            <person name="Abera B."/>
            <person name="Abreu J."/>
            <person name="Acer S.C."/>
            <person name="Aftuck L."/>
            <person name="Alexander A."/>
            <person name="An P."/>
            <person name="Anderson E."/>
            <person name="Anderson S."/>
            <person name="Arachi H."/>
            <person name="Azer M."/>
            <person name="Bachantsang P."/>
            <person name="Barry A."/>
            <person name="Bayul T."/>
            <person name="Berlin A."/>
            <person name="Bessette D."/>
            <person name="Bloom T."/>
            <person name="Bloom T."/>
            <person name="Boguslavskiy L."/>
            <person name="Bonnet C."/>
            <person name="Boukhgalter B."/>
            <person name="Bourzgui I."/>
            <person name="Brown A."/>
            <person name="Cahill P."/>
            <person name="Channer S."/>
            <person name="Cheshatsang Y."/>
            <person name="Chuda L."/>
            <person name="Citroen M."/>
            <person name="Collymore A."/>
            <person name="Cooke P."/>
            <person name="Costello M."/>
            <person name="D'Aco K."/>
            <person name="Daza R."/>
            <person name="De Haan G."/>
            <person name="DeGray S."/>
            <person name="DeMaso C."/>
            <person name="Dhargay N."/>
            <person name="Dooley K."/>
            <person name="Dooley E."/>
            <person name="Doricent M."/>
            <person name="Dorje P."/>
            <person name="Dorjee K."/>
            <person name="Dupes A."/>
            <person name="Elong R."/>
            <person name="Falk J."/>
            <person name="Farina A."/>
            <person name="Faro S."/>
            <person name="Ferguson D."/>
            <person name="Fisher S."/>
            <person name="Foley C.D."/>
            <person name="Franke A."/>
            <person name="Friedrich D."/>
            <person name="Gadbois L."/>
            <person name="Gearin G."/>
            <person name="Gearin C.R."/>
            <person name="Giannoukos G."/>
            <person name="Goode T."/>
            <person name="Graham J."/>
            <person name="Grandbois E."/>
            <person name="Grewal S."/>
            <person name="Gyaltsen K."/>
            <person name="Hafez N."/>
            <person name="Hagos B."/>
            <person name="Hall J."/>
            <person name="Henson C."/>
            <person name="Hollinger A."/>
            <person name="Honan T."/>
            <person name="Huard M.D."/>
            <person name="Hughes L."/>
            <person name="Hurhula B."/>
            <person name="Husby M.E."/>
            <person name="Kamat A."/>
            <person name="Kanga B."/>
            <person name="Kashin S."/>
            <person name="Khazanovich D."/>
            <person name="Kisner P."/>
            <person name="Lance K."/>
            <person name="Lara M."/>
            <person name="Lee W."/>
            <person name="Lennon N."/>
            <person name="Letendre F."/>
            <person name="LeVine R."/>
            <person name="Lipovsky A."/>
            <person name="Liu X."/>
            <person name="Liu J."/>
            <person name="Liu S."/>
            <person name="Lokyitsang T."/>
            <person name="Lokyitsang Y."/>
            <person name="Lubonja R."/>
            <person name="Lui A."/>
            <person name="MacDonald P."/>
            <person name="Magnisalis V."/>
            <person name="Maru K."/>
            <person name="Matthews C."/>
            <person name="McCusker W."/>
            <person name="McDonough S."/>
            <person name="Mehta T."/>
            <person name="Meldrim J."/>
            <person name="Meneus L."/>
            <person name="Mihai O."/>
            <person name="Mihalev A."/>
            <person name="Mihova T."/>
            <person name="Mittelman R."/>
            <person name="Mlenga V."/>
            <person name="Montmayeur A."/>
            <person name="Mulrain L."/>
            <person name="Navidi A."/>
            <person name="Naylor J."/>
            <person name="Negash T."/>
            <person name="Nguyen T."/>
            <person name="Nguyen N."/>
            <person name="Nicol R."/>
            <person name="Norbu C."/>
            <person name="Norbu N."/>
            <person name="Novod N."/>
            <person name="O'Neill B."/>
            <person name="Osman S."/>
            <person name="Markiewicz E."/>
            <person name="Oyono O.L."/>
            <person name="Patti C."/>
            <person name="Phunkhang P."/>
            <person name="Pierre F."/>
            <person name="Priest M."/>
            <person name="Raghuraman S."/>
            <person name="Rege F."/>
            <person name="Reyes R."/>
            <person name="Rise C."/>
            <person name="Rogov P."/>
            <person name="Ross K."/>
            <person name="Ryan E."/>
            <person name="Settipalli S."/>
            <person name="Shea T."/>
            <person name="Sherpa N."/>
            <person name="Shi L."/>
            <person name="Shih D."/>
            <person name="Sparrow T."/>
            <person name="Spaulding J."/>
            <person name="Stalker J."/>
            <person name="Stange-Thomann N."/>
            <person name="Stavropoulos S."/>
            <person name="Stone C."/>
            <person name="Strader C."/>
            <person name="Tesfaye S."/>
            <person name="Thomson T."/>
            <person name="Thoulutsang Y."/>
            <person name="Thoulutsang D."/>
            <person name="Topham K."/>
            <person name="Topping I."/>
            <person name="Tsamla T."/>
            <person name="Vassiliev H."/>
            <person name="Vo A."/>
            <person name="Wangchuk T."/>
            <person name="Wangdi T."/>
            <person name="Weiand M."/>
            <person name="Wilkinson J."/>
            <person name="Wilson A."/>
            <person name="Yadav S."/>
            <person name="Young G."/>
            <person name="Yu Q."/>
            <person name="Zembek L."/>
            <person name="Zhong D."/>
            <person name="Zimmer A."/>
            <person name="Zwirko Z."/>
            <person name="Jaffe D.B."/>
            <person name="Alvarez P."/>
            <person name="Brockman W."/>
            <person name="Butler J."/>
            <person name="Chin C."/>
            <person name="Gnerre S."/>
            <person name="MacCallum I."/>
            <person name="Graves J.A."/>
            <person name="Ponting C.P."/>
            <person name="Breen M."/>
            <person name="Samollow P.B."/>
            <person name="Lander E.S."/>
            <person name="Lindblad-Toh K."/>
        </authorList>
    </citation>
    <scope>NUCLEOTIDE SEQUENCE [LARGE SCALE GENOMIC DNA]</scope>
</reference>
<keyword evidence="7 12" id="KW-1133">Transmembrane helix</keyword>
<keyword evidence="9 10" id="KW-0472">Membrane</keyword>
<keyword evidence="8" id="KW-0496">Mitochondrion</keyword>
<dbReference type="eggNOG" id="KOG1519">
    <property type="taxonomic scope" value="Eukaryota"/>
</dbReference>